<dbReference type="AlphaFoldDB" id="A0AA87ZKK9"/>
<keyword evidence="2" id="KW-1185">Reference proteome</keyword>
<sequence>MHGHLWLWQDGSHQIWLDFHKCGATSDLMMRLGMDTGGKLAHKERRKEKGGCEKSYRCKIEFHPFLDLYEISKGFMALPVLQRDNEIKGVTS</sequence>
<organism evidence="1 2">
    <name type="scientific">Ficus carica</name>
    <name type="common">Common fig</name>
    <dbReference type="NCBI Taxonomy" id="3494"/>
    <lineage>
        <taxon>Eukaryota</taxon>
        <taxon>Viridiplantae</taxon>
        <taxon>Streptophyta</taxon>
        <taxon>Embryophyta</taxon>
        <taxon>Tracheophyta</taxon>
        <taxon>Spermatophyta</taxon>
        <taxon>Magnoliopsida</taxon>
        <taxon>eudicotyledons</taxon>
        <taxon>Gunneridae</taxon>
        <taxon>Pentapetalae</taxon>
        <taxon>rosids</taxon>
        <taxon>fabids</taxon>
        <taxon>Rosales</taxon>
        <taxon>Moraceae</taxon>
        <taxon>Ficeae</taxon>
        <taxon>Ficus</taxon>
    </lineage>
</organism>
<proteinExistence type="predicted"/>
<dbReference type="Gramene" id="FCD_00011317-RA">
    <property type="protein sequence ID" value="FCD_00011317-RA:cds"/>
    <property type="gene ID" value="FCD_00011317"/>
</dbReference>
<reference evidence="1" key="1">
    <citation type="submission" date="2023-07" db="EMBL/GenBank/DDBJ databases">
        <title>draft genome sequence of fig (Ficus carica).</title>
        <authorList>
            <person name="Takahashi T."/>
            <person name="Nishimura K."/>
        </authorList>
    </citation>
    <scope>NUCLEOTIDE SEQUENCE</scope>
</reference>
<comment type="caution">
    <text evidence="1">The sequence shown here is derived from an EMBL/GenBank/DDBJ whole genome shotgun (WGS) entry which is preliminary data.</text>
</comment>
<accession>A0AA87ZKK9</accession>
<protein>
    <submittedName>
        <fullName evidence="1">Uncharacterized protein</fullName>
    </submittedName>
</protein>
<dbReference type="Proteomes" id="UP001187192">
    <property type="component" value="Unassembled WGS sequence"/>
</dbReference>
<gene>
    <name evidence="1" type="ORF">TIFTF001_008019</name>
</gene>
<evidence type="ECO:0000313" key="1">
    <source>
        <dbReference type="EMBL" id="GMN38789.1"/>
    </source>
</evidence>
<name>A0AA87ZKK9_FICCA</name>
<dbReference type="EMBL" id="BTGU01000008">
    <property type="protein sequence ID" value="GMN38789.1"/>
    <property type="molecule type" value="Genomic_DNA"/>
</dbReference>
<evidence type="ECO:0000313" key="2">
    <source>
        <dbReference type="Proteomes" id="UP001187192"/>
    </source>
</evidence>